<dbReference type="Pfam" id="PF00994">
    <property type="entry name" value="MoCF_biosynth"/>
    <property type="match status" value="1"/>
</dbReference>
<organism evidence="8 9">
    <name type="scientific">Dongia sedimenti</name>
    <dbReference type="NCBI Taxonomy" id="3064282"/>
    <lineage>
        <taxon>Bacteria</taxon>
        <taxon>Pseudomonadati</taxon>
        <taxon>Pseudomonadota</taxon>
        <taxon>Alphaproteobacteria</taxon>
        <taxon>Rhodospirillales</taxon>
        <taxon>Dongiaceae</taxon>
        <taxon>Dongia</taxon>
    </lineage>
</organism>
<comment type="catalytic activity">
    <reaction evidence="5">
        <text>adenylyl-molybdopterin + molybdate = Mo-molybdopterin + AMP + H(+)</text>
        <dbReference type="Rhea" id="RHEA:35047"/>
        <dbReference type="ChEBI" id="CHEBI:15378"/>
        <dbReference type="ChEBI" id="CHEBI:36264"/>
        <dbReference type="ChEBI" id="CHEBI:62727"/>
        <dbReference type="ChEBI" id="CHEBI:71302"/>
        <dbReference type="ChEBI" id="CHEBI:456215"/>
        <dbReference type="EC" id="2.10.1.1"/>
    </reaction>
</comment>
<dbReference type="InterPro" id="IPR005110">
    <property type="entry name" value="MoeA_linker/N"/>
</dbReference>
<dbReference type="PANTHER" id="PTHR10192">
    <property type="entry name" value="MOLYBDOPTERIN BIOSYNTHESIS PROTEIN"/>
    <property type="match status" value="1"/>
</dbReference>
<name>A0ABU0YK17_9PROT</name>
<dbReference type="InterPro" id="IPR001453">
    <property type="entry name" value="MoaB/Mog_dom"/>
</dbReference>
<dbReference type="Proteomes" id="UP001230156">
    <property type="component" value="Unassembled WGS sequence"/>
</dbReference>
<dbReference type="Gene3D" id="2.170.190.11">
    <property type="entry name" value="Molybdopterin biosynthesis moea protein, domain 3"/>
    <property type="match status" value="1"/>
</dbReference>
<sequence length="403" mass="41380">MISVPDATARILSAFAPLGPEIVALDQALGRVLSLPVTARLDHPPQAVSAMDGYAVRSEDVQQLPVRLKVVEAIAAGTLPARAIGAGEAARIFTGAALPQGADAIVIQENTEKDGDHVRIVDGGPAIKGKHIRATGNDFAQGQVGVAAGRRLTPSDIGLAAAMNWPWLTVTRQPRVAIISTGNELVQPGETLAPGQIIASNGFALAAFVAQCGGEAINLGIARDEESSLADLIDRAAGADLLLTSGGASVGEHDLVKGVLKAKGMVLDFWKIAMRPGKPLMFGTLGTAGGALKVIGLPGNPVSALVTATLFVGPAIARMLGETDVGPRIVKARLGIDLPANDVRQDYLRSAVTEDAQGFIATPFGKQDSAMLSALSRSGGLVIRAPHAPAAKAGSEVEMVRLG</sequence>
<dbReference type="PROSITE" id="PS01079">
    <property type="entry name" value="MOCF_BIOSYNTHESIS_2"/>
    <property type="match status" value="1"/>
</dbReference>
<dbReference type="CDD" id="cd00887">
    <property type="entry name" value="MoeA"/>
    <property type="match status" value="1"/>
</dbReference>
<comment type="similarity">
    <text evidence="3 6">Belongs to the MoeA family.</text>
</comment>
<comment type="caution">
    <text evidence="8">The sequence shown here is derived from an EMBL/GenBank/DDBJ whole genome shotgun (WGS) entry which is preliminary data.</text>
</comment>
<dbReference type="EC" id="2.10.1.1" evidence="6"/>
<dbReference type="InterPro" id="IPR036135">
    <property type="entry name" value="MoeA_linker/N_sf"/>
</dbReference>
<dbReference type="InterPro" id="IPR008284">
    <property type="entry name" value="MoCF_biosynth_CS"/>
</dbReference>
<protein>
    <recommendedName>
        <fullName evidence="6">Molybdopterin molybdenumtransferase</fullName>
        <ecNumber evidence="6">2.10.1.1</ecNumber>
    </recommendedName>
</protein>
<keyword evidence="6" id="KW-0500">Molybdenum</keyword>
<dbReference type="RefSeq" id="WP_379955505.1">
    <property type="nucleotide sequence ID" value="NZ_JAUYVI010000003.1"/>
</dbReference>
<evidence type="ECO:0000256" key="2">
    <source>
        <dbReference type="ARBA" id="ARBA00005046"/>
    </source>
</evidence>
<evidence type="ECO:0000256" key="3">
    <source>
        <dbReference type="ARBA" id="ARBA00010763"/>
    </source>
</evidence>
<keyword evidence="6" id="KW-0808">Transferase</keyword>
<feature type="domain" description="MoaB/Mog" evidence="7">
    <location>
        <begin position="177"/>
        <end position="318"/>
    </location>
</feature>
<dbReference type="Gene3D" id="2.40.340.10">
    <property type="entry name" value="MoeA, C-terminal, domain IV"/>
    <property type="match status" value="1"/>
</dbReference>
<gene>
    <name evidence="8" type="ORF">Q8A70_10315</name>
</gene>
<dbReference type="Pfam" id="PF03453">
    <property type="entry name" value="MoeA_N"/>
    <property type="match status" value="1"/>
</dbReference>
<comment type="cofactor">
    <cofactor evidence="6">
        <name>Mg(2+)</name>
        <dbReference type="ChEBI" id="CHEBI:18420"/>
    </cofactor>
</comment>
<dbReference type="InterPro" id="IPR036688">
    <property type="entry name" value="MoeA_C_domain_IV_sf"/>
</dbReference>
<dbReference type="InterPro" id="IPR038987">
    <property type="entry name" value="MoeA-like"/>
</dbReference>
<keyword evidence="6" id="KW-0479">Metal-binding</keyword>
<comment type="function">
    <text evidence="1 6">Catalyzes the insertion of molybdate into adenylated molybdopterin with the concomitant release of AMP.</text>
</comment>
<dbReference type="SUPFAM" id="SSF63867">
    <property type="entry name" value="MoeA C-terminal domain-like"/>
    <property type="match status" value="1"/>
</dbReference>
<keyword evidence="4 6" id="KW-0501">Molybdenum cofactor biosynthesis</keyword>
<evidence type="ECO:0000313" key="8">
    <source>
        <dbReference type="EMBL" id="MDQ7248062.1"/>
    </source>
</evidence>
<dbReference type="NCBIfam" id="NF045515">
    <property type="entry name" value="Glp_gephyrin"/>
    <property type="match status" value="1"/>
</dbReference>
<proteinExistence type="inferred from homology"/>
<dbReference type="SUPFAM" id="SSF53218">
    <property type="entry name" value="Molybdenum cofactor biosynthesis proteins"/>
    <property type="match status" value="1"/>
</dbReference>
<comment type="pathway">
    <text evidence="2 6">Cofactor biosynthesis; molybdopterin biosynthesis.</text>
</comment>
<dbReference type="InterPro" id="IPR005111">
    <property type="entry name" value="MoeA_C_domain_IV"/>
</dbReference>
<dbReference type="Gene3D" id="3.40.980.10">
    <property type="entry name" value="MoaB/Mog-like domain"/>
    <property type="match status" value="1"/>
</dbReference>
<dbReference type="Pfam" id="PF03454">
    <property type="entry name" value="MoeA_C"/>
    <property type="match status" value="1"/>
</dbReference>
<keyword evidence="6" id="KW-0460">Magnesium</keyword>
<reference evidence="9" key="1">
    <citation type="submission" date="2023-08" db="EMBL/GenBank/DDBJ databases">
        <title>Rhodospirillaceae gen. nov., a novel taxon isolated from the Yangtze River Yuezi River estuary sludge.</title>
        <authorList>
            <person name="Ruan L."/>
        </authorList>
    </citation>
    <scope>NUCLEOTIDE SEQUENCE [LARGE SCALE GENOMIC DNA]</scope>
    <source>
        <strain evidence="9">R-7</strain>
    </source>
</reference>
<evidence type="ECO:0000256" key="6">
    <source>
        <dbReference type="RuleBase" id="RU365090"/>
    </source>
</evidence>
<evidence type="ECO:0000256" key="4">
    <source>
        <dbReference type="ARBA" id="ARBA00023150"/>
    </source>
</evidence>
<dbReference type="EMBL" id="JAUYVI010000003">
    <property type="protein sequence ID" value="MDQ7248062.1"/>
    <property type="molecule type" value="Genomic_DNA"/>
</dbReference>
<dbReference type="SMART" id="SM00852">
    <property type="entry name" value="MoCF_biosynth"/>
    <property type="match status" value="1"/>
</dbReference>
<keyword evidence="9" id="KW-1185">Reference proteome</keyword>
<dbReference type="Gene3D" id="3.90.105.10">
    <property type="entry name" value="Molybdopterin biosynthesis moea protein, domain 2"/>
    <property type="match status" value="1"/>
</dbReference>
<accession>A0ABU0YK17</accession>
<dbReference type="InterPro" id="IPR036425">
    <property type="entry name" value="MoaB/Mog-like_dom_sf"/>
</dbReference>
<evidence type="ECO:0000313" key="9">
    <source>
        <dbReference type="Proteomes" id="UP001230156"/>
    </source>
</evidence>
<evidence type="ECO:0000256" key="5">
    <source>
        <dbReference type="ARBA" id="ARBA00047317"/>
    </source>
</evidence>
<evidence type="ECO:0000259" key="7">
    <source>
        <dbReference type="SMART" id="SM00852"/>
    </source>
</evidence>
<dbReference type="SUPFAM" id="SSF63882">
    <property type="entry name" value="MoeA N-terminal region -like"/>
    <property type="match status" value="1"/>
</dbReference>
<evidence type="ECO:0000256" key="1">
    <source>
        <dbReference type="ARBA" id="ARBA00002901"/>
    </source>
</evidence>
<dbReference type="PANTHER" id="PTHR10192:SF5">
    <property type="entry name" value="GEPHYRIN"/>
    <property type="match status" value="1"/>
</dbReference>